<dbReference type="Proteomes" id="UP000783287">
    <property type="component" value="Unassembled WGS sequence"/>
</dbReference>
<dbReference type="InterPro" id="IPR029058">
    <property type="entry name" value="AB_hydrolase_fold"/>
</dbReference>
<dbReference type="PRINTS" id="PR00793">
    <property type="entry name" value="PROAMNOPTASE"/>
</dbReference>
<reference evidence="12" key="2">
    <citation type="journal article" date="2021" name="Microbiome">
        <title>Successional dynamics and alternative stable states in a saline activated sludge microbial community over 9 years.</title>
        <authorList>
            <person name="Wang Y."/>
            <person name="Ye J."/>
            <person name="Ju F."/>
            <person name="Liu L."/>
            <person name="Boyd J.A."/>
            <person name="Deng Y."/>
            <person name="Parks D.H."/>
            <person name="Jiang X."/>
            <person name="Yin X."/>
            <person name="Woodcroft B.J."/>
            <person name="Tyson G.W."/>
            <person name="Hugenholtz P."/>
            <person name="Polz M.F."/>
            <person name="Zhang T."/>
        </authorList>
    </citation>
    <scope>NUCLEOTIDE SEQUENCE</scope>
    <source>
        <strain evidence="12">HKST-UBA14</strain>
    </source>
</reference>
<dbReference type="InterPro" id="IPR002410">
    <property type="entry name" value="Peptidase_S33"/>
</dbReference>
<dbReference type="PIRSF" id="PIRSF006431">
    <property type="entry name" value="Pept_S33"/>
    <property type="match status" value="1"/>
</dbReference>
<comment type="caution">
    <text evidence="12">The sequence shown here is derived from an EMBL/GenBank/DDBJ whole genome shotgun (WGS) entry which is preliminary data.</text>
</comment>
<evidence type="ECO:0000256" key="9">
    <source>
        <dbReference type="PIRSR" id="PIRSR006431-1"/>
    </source>
</evidence>
<dbReference type="PRINTS" id="PR00111">
    <property type="entry name" value="ABHYDROLASE"/>
</dbReference>
<evidence type="ECO:0000256" key="2">
    <source>
        <dbReference type="ARBA" id="ARBA00004496"/>
    </source>
</evidence>
<evidence type="ECO:0000256" key="4">
    <source>
        <dbReference type="ARBA" id="ARBA00022438"/>
    </source>
</evidence>
<proteinExistence type="inferred from homology"/>
<evidence type="ECO:0000256" key="1">
    <source>
        <dbReference type="ARBA" id="ARBA00001585"/>
    </source>
</evidence>
<name>A0A955RJ00_9BACT</name>
<evidence type="ECO:0000313" key="12">
    <source>
        <dbReference type="EMBL" id="MCA9382919.1"/>
    </source>
</evidence>
<comment type="similarity">
    <text evidence="3 8 10">Belongs to the peptidase S33 family.</text>
</comment>
<protein>
    <recommendedName>
        <fullName evidence="8 10">Proline iminopeptidase</fullName>
        <shortName evidence="8">PIP</shortName>
        <ecNumber evidence="8 10">3.4.11.5</ecNumber>
    </recommendedName>
    <alternativeName>
        <fullName evidence="8">Prolyl aminopeptidase</fullName>
    </alternativeName>
</protein>
<keyword evidence="4 8" id="KW-0031">Aminopeptidase</keyword>
<dbReference type="InterPro" id="IPR005944">
    <property type="entry name" value="Pro_iminopeptidase"/>
</dbReference>
<dbReference type="EMBL" id="JAGQLK010000012">
    <property type="protein sequence ID" value="MCA9382919.1"/>
    <property type="molecule type" value="Genomic_DNA"/>
</dbReference>
<evidence type="ECO:0000256" key="10">
    <source>
        <dbReference type="RuleBase" id="RU003421"/>
    </source>
</evidence>
<dbReference type="SUPFAM" id="SSF53474">
    <property type="entry name" value="alpha/beta-Hydrolases"/>
    <property type="match status" value="1"/>
</dbReference>
<evidence type="ECO:0000256" key="7">
    <source>
        <dbReference type="ARBA" id="ARBA00022801"/>
    </source>
</evidence>
<dbReference type="GO" id="GO:0004177">
    <property type="term" value="F:aminopeptidase activity"/>
    <property type="evidence" value="ECO:0007669"/>
    <property type="project" value="UniProtKB-UniRule"/>
</dbReference>
<dbReference type="GO" id="GO:0006508">
    <property type="term" value="P:proteolysis"/>
    <property type="evidence" value="ECO:0007669"/>
    <property type="project" value="UniProtKB-KW"/>
</dbReference>
<dbReference type="InterPro" id="IPR000073">
    <property type="entry name" value="AB_hydrolase_1"/>
</dbReference>
<dbReference type="Gene3D" id="3.40.50.1820">
    <property type="entry name" value="alpha/beta hydrolase"/>
    <property type="match status" value="1"/>
</dbReference>
<feature type="active site" evidence="9">
    <location>
        <position position="264"/>
    </location>
</feature>
<reference evidence="12" key="1">
    <citation type="submission" date="2020-04" db="EMBL/GenBank/DDBJ databases">
        <authorList>
            <person name="Zhang T."/>
        </authorList>
    </citation>
    <scope>NUCLEOTIDE SEQUENCE</scope>
    <source>
        <strain evidence="12">HKST-UBA14</strain>
    </source>
</reference>
<comment type="subcellular location">
    <subcellularLocation>
        <location evidence="2 8">Cytoplasm</location>
    </subcellularLocation>
</comment>
<dbReference type="NCBIfam" id="TIGR01249">
    <property type="entry name" value="pro_imino_pep_1"/>
    <property type="match status" value="1"/>
</dbReference>
<feature type="domain" description="AB hydrolase-1" evidence="11">
    <location>
        <begin position="36"/>
        <end position="294"/>
    </location>
</feature>
<organism evidence="12 13">
    <name type="scientific">Candidatus Dojkabacteria bacterium</name>
    <dbReference type="NCBI Taxonomy" id="2099670"/>
    <lineage>
        <taxon>Bacteria</taxon>
        <taxon>Candidatus Dojkabacteria</taxon>
    </lineage>
</organism>
<evidence type="ECO:0000256" key="3">
    <source>
        <dbReference type="ARBA" id="ARBA00010088"/>
    </source>
</evidence>
<feature type="active site" description="Proton donor" evidence="9">
    <location>
        <position position="292"/>
    </location>
</feature>
<evidence type="ECO:0000259" key="11">
    <source>
        <dbReference type="Pfam" id="PF00561"/>
    </source>
</evidence>
<evidence type="ECO:0000256" key="6">
    <source>
        <dbReference type="ARBA" id="ARBA00022670"/>
    </source>
</evidence>
<evidence type="ECO:0000256" key="8">
    <source>
        <dbReference type="PIRNR" id="PIRNR006431"/>
    </source>
</evidence>
<keyword evidence="7 8" id="KW-0378">Hydrolase</keyword>
<dbReference type="PANTHER" id="PTHR43722">
    <property type="entry name" value="PROLINE IMINOPEPTIDASE"/>
    <property type="match status" value="1"/>
</dbReference>
<keyword evidence="5 8" id="KW-0963">Cytoplasm</keyword>
<dbReference type="Pfam" id="PF00561">
    <property type="entry name" value="Abhydrolase_1"/>
    <property type="match status" value="1"/>
</dbReference>
<accession>A0A955RJ00</accession>
<feature type="active site" description="Nucleophile" evidence="9">
    <location>
        <position position="110"/>
    </location>
</feature>
<sequence>MRREYPVTDPFLSDTLNVDDIHSIYYEVSGNPNGKAILHVHGGPGSASKPGYRQLYNPEKYKIVLFDQRGCGKSVPRGEVRQNTTQDIVEDIEKLRIHLDIEKWVINGPSWGSAIALVYAQKHPERVNALILRGVFLGSKEQVEWLTKKGANMLFPDLWERVMVEFNEDEDLLSAFKQKLNSYQGDDLIRLVEAWNGWESNLLKLFQERDFEQITLEEAEEERHSINIFLHYFENDCFLQDGEIIQKIDLIRNIPTVIMNGRYDVISTVKPAWELHKAWPEADFFILEDAGHHGSEKSILDKTIEYTDKYSEL</sequence>
<dbReference type="AlphaFoldDB" id="A0A955RJ00"/>
<dbReference type="GO" id="GO:0005737">
    <property type="term" value="C:cytoplasm"/>
    <property type="evidence" value="ECO:0007669"/>
    <property type="project" value="UniProtKB-SubCell"/>
</dbReference>
<gene>
    <name evidence="12" type="primary">pip</name>
    <name evidence="12" type="ORF">KC909_01000</name>
</gene>
<evidence type="ECO:0000313" key="13">
    <source>
        <dbReference type="Proteomes" id="UP000783287"/>
    </source>
</evidence>
<evidence type="ECO:0000256" key="5">
    <source>
        <dbReference type="ARBA" id="ARBA00022490"/>
    </source>
</evidence>
<comment type="catalytic activity">
    <reaction evidence="1 8 10">
        <text>Release of N-terminal proline from a peptide.</text>
        <dbReference type="EC" id="3.4.11.5"/>
    </reaction>
</comment>
<dbReference type="PANTHER" id="PTHR43722:SF1">
    <property type="entry name" value="PROLINE IMINOPEPTIDASE"/>
    <property type="match status" value="1"/>
</dbReference>
<dbReference type="EC" id="3.4.11.5" evidence="8 10"/>
<keyword evidence="6 8" id="KW-0645">Protease</keyword>